<organism evidence="1 2">
    <name type="scientific">Catharanthus roseus</name>
    <name type="common">Madagascar periwinkle</name>
    <name type="synonym">Vinca rosea</name>
    <dbReference type="NCBI Taxonomy" id="4058"/>
    <lineage>
        <taxon>Eukaryota</taxon>
        <taxon>Viridiplantae</taxon>
        <taxon>Streptophyta</taxon>
        <taxon>Embryophyta</taxon>
        <taxon>Tracheophyta</taxon>
        <taxon>Spermatophyta</taxon>
        <taxon>Magnoliopsida</taxon>
        <taxon>eudicotyledons</taxon>
        <taxon>Gunneridae</taxon>
        <taxon>Pentapetalae</taxon>
        <taxon>asterids</taxon>
        <taxon>lamiids</taxon>
        <taxon>Gentianales</taxon>
        <taxon>Apocynaceae</taxon>
        <taxon>Rauvolfioideae</taxon>
        <taxon>Vinceae</taxon>
        <taxon>Catharanthinae</taxon>
        <taxon>Catharanthus</taxon>
    </lineage>
</organism>
<dbReference type="Proteomes" id="UP001060085">
    <property type="component" value="Linkage Group LG08"/>
</dbReference>
<gene>
    <name evidence="1" type="ORF">M9H77_37031</name>
</gene>
<keyword evidence="2" id="KW-1185">Reference proteome</keyword>
<protein>
    <submittedName>
        <fullName evidence="1">Uncharacterized protein</fullName>
    </submittedName>
</protein>
<evidence type="ECO:0000313" key="2">
    <source>
        <dbReference type="Proteomes" id="UP001060085"/>
    </source>
</evidence>
<evidence type="ECO:0000313" key="1">
    <source>
        <dbReference type="EMBL" id="KAI5651026.1"/>
    </source>
</evidence>
<sequence>MDLQSVEFLKLGIADAIDNYDKKAFTLSELTEEFSIKPSKSSFLPRLMHQSVNYDWFQNDDTITFQTAHEKNYWDYIAEMPNIAKILKMPWLITQFSTHPSLMLDVGFSTVFDLPHVVANLESTENLEFVGGDMFEKLPPTNAILLKWILHDWNDEDCVKILKNCKKAIQEKGNGGKVIIGDTIVYSQKKKKNEKELVDLQISMGIAMLINFTNILYCIALLA</sequence>
<reference evidence="2" key="1">
    <citation type="journal article" date="2023" name="Nat. Plants">
        <title>Single-cell RNA sequencing provides a high-resolution roadmap for understanding the multicellular compartmentation of specialized metabolism.</title>
        <authorList>
            <person name="Sun S."/>
            <person name="Shen X."/>
            <person name="Li Y."/>
            <person name="Li Y."/>
            <person name="Wang S."/>
            <person name="Li R."/>
            <person name="Zhang H."/>
            <person name="Shen G."/>
            <person name="Guo B."/>
            <person name="Wei J."/>
            <person name="Xu J."/>
            <person name="St-Pierre B."/>
            <person name="Chen S."/>
            <person name="Sun C."/>
        </authorList>
    </citation>
    <scope>NUCLEOTIDE SEQUENCE [LARGE SCALE GENOMIC DNA]</scope>
</reference>
<dbReference type="EMBL" id="CM044708">
    <property type="protein sequence ID" value="KAI5651026.1"/>
    <property type="molecule type" value="Genomic_DNA"/>
</dbReference>
<name>A0ACB9ZW34_CATRO</name>
<accession>A0ACB9ZW34</accession>
<proteinExistence type="predicted"/>
<comment type="caution">
    <text evidence="1">The sequence shown here is derived from an EMBL/GenBank/DDBJ whole genome shotgun (WGS) entry which is preliminary data.</text>
</comment>